<evidence type="ECO:0000313" key="1">
    <source>
        <dbReference type="EMBL" id="MCI73494.1"/>
    </source>
</evidence>
<keyword evidence="2" id="KW-1185">Reference proteome</keyword>
<name>A0A392ULI1_9FABA</name>
<reference evidence="1 2" key="1">
    <citation type="journal article" date="2018" name="Front. Plant Sci.">
        <title>Red Clover (Trifolium pratense) and Zigzag Clover (T. medium) - A Picture of Genomic Similarities and Differences.</title>
        <authorList>
            <person name="Dluhosova J."/>
            <person name="Istvanek J."/>
            <person name="Nedelnik J."/>
            <person name="Repkova J."/>
        </authorList>
    </citation>
    <scope>NUCLEOTIDE SEQUENCE [LARGE SCALE GENOMIC DNA]</scope>
    <source>
        <strain evidence="2">cv. 10/8</strain>
        <tissue evidence="1">Leaf</tissue>
    </source>
</reference>
<dbReference type="Proteomes" id="UP000265520">
    <property type="component" value="Unassembled WGS sequence"/>
</dbReference>
<comment type="caution">
    <text evidence="1">The sequence shown here is derived from an EMBL/GenBank/DDBJ whole genome shotgun (WGS) entry which is preliminary data.</text>
</comment>
<dbReference type="EMBL" id="LXQA010839675">
    <property type="protein sequence ID" value="MCI73494.1"/>
    <property type="molecule type" value="Genomic_DNA"/>
</dbReference>
<accession>A0A392ULI1</accession>
<feature type="non-terminal residue" evidence="1">
    <location>
        <position position="1"/>
    </location>
</feature>
<evidence type="ECO:0000313" key="2">
    <source>
        <dbReference type="Proteomes" id="UP000265520"/>
    </source>
</evidence>
<sequence length="59" mass="6384">FGVVWSLNRHLVLKNRAWSPNEPPSKLVDLSFAFCRCSEGLSDVQSLSVAGSRPASLPG</sequence>
<protein>
    <submittedName>
        <fullName evidence="1">Uncharacterized protein</fullName>
    </submittedName>
</protein>
<organism evidence="1 2">
    <name type="scientific">Trifolium medium</name>
    <dbReference type="NCBI Taxonomy" id="97028"/>
    <lineage>
        <taxon>Eukaryota</taxon>
        <taxon>Viridiplantae</taxon>
        <taxon>Streptophyta</taxon>
        <taxon>Embryophyta</taxon>
        <taxon>Tracheophyta</taxon>
        <taxon>Spermatophyta</taxon>
        <taxon>Magnoliopsida</taxon>
        <taxon>eudicotyledons</taxon>
        <taxon>Gunneridae</taxon>
        <taxon>Pentapetalae</taxon>
        <taxon>rosids</taxon>
        <taxon>fabids</taxon>
        <taxon>Fabales</taxon>
        <taxon>Fabaceae</taxon>
        <taxon>Papilionoideae</taxon>
        <taxon>50 kb inversion clade</taxon>
        <taxon>NPAAA clade</taxon>
        <taxon>Hologalegina</taxon>
        <taxon>IRL clade</taxon>
        <taxon>Trifolieae</taxon>
        <taxon>Trifolium</taxon>
    </lineage>
</organism>
<proteinExistence type="predicted"/>
<dbReference type="AlphaFoldDB" id="A0A392ULI1"/>